<accession>A0A369JGW1</accession>
<evidence type="ECO:0000313" key="5">
    <source>
        <dbReference type="EMBL" id="RDB20440.1"/>
    </source>
</evidence>
<feature type="compositionally biased region" description="Basic and acidic residues" evidence="2">
    <location>
        <begin position="1290"/>
        <end position="1301"/>
    </location>
</feature>
<protein>
    <recommendedName>
        <fullName evidence="4">DNA replication checkpoint mediator MRC1 domain-containing protein</fullName>
    </recommendedName>
</protein>
<feature type="compositionally biased region" description="Basic and acidic residues" evidence="2">
    <location>
        <begin position="1379"/>
        <end position="1389"/>
    </location>
</feature>
<evidence type="ECO:0000256" key="2">
    <source>
        <dbReference type="SAM" id="MobiDB-lite"/>
    </source>
</evidence>
<feature type="compositionally biased region" description="Acidic residues" evidence="2">
    <location>
        <begin position="686"/>
        <end position="713"/>
    </location>
</feature>
<feature type="region of interest" description="Disordered" evidence="2">
    <location>
        <begin position="640"/>
        <end position="894"/>
    </location>
</feature>
<feature type="compositionally biased region" description="Polar residues" evidence="2">
    <location>
        <begin position="69"/>
        <end position="84"/>
    </location>
</feature>
<dbReference type="Proteomes" id="UP000076154">
    <property type="component" value="Unassembled WGS sequence"/>
</dbReference>
<feature type="compositionally biased region" description="Basic and acidic residues" evidence="2">
    <location>
        <begin position="1154"/>
        <end position="1174"/>
    </location>
</feature>
<evidence type="ECO:0000313" key="6">
    <source>
        <dbReference type="Proteomes" id="UP000076154"/>
    </source>
</evidence>
<feature type="compositionally biased region" description="Acidic residues" evidence="2">
    <location>
        <begin position="645"/>
        <end position="657"/>
    </location>
</feature>
<feature type="compositionally biased region" description="Acidic residues" evidence="2">
    <location>
        <begin position="114"/>
        <end position="124"/>
    </location>
</feature>
<dbReference type="EMBL" id="LUEZ02000062">
    <property type="protein sequence ID" value="RDB20440.1"/>
    <property type="molecule type" value="Genomic_DNA"/>
</dbReference>
<feature type="region of interest" description="Disordered" evidence="2">
    <location>
        <begin position="1052"/>
        <end position="1083"/>
    </location>
</feature>
<dbReference type="STRING" id="39966.A0A369JGW1"/>
<feature type="compositionally biased region" description="Basic and acidic residues" evidence="2">
    <location>
        <begin position="792"/>
        <end position="809"/>
    </location>
</feature>
<comment type="caution">
    <text evidence="5">The sequence shown here is derived from an EMBL/GenBank/DDBJ whole genome shotgun (WGS) entry which is preliminary data.</text>
</comment>
<organism evidence="5 6">
    <name type="scientific">Hypsizygus marmoreus</name>
    <name type="common">White beech mushroom</name>
    <name type="synonym">Agaricus marmoreus</name>
    <dbReference type="NCBI Taxonomy" id="39966"/>
    <lineage>
        <taxon>Eukaryota</taxon>
        <taxon>Fungi</taxon>
        <taxon>Dikarya</taxon>
        <taxon>Basidiomycota</taxon>
        <taxon>Agaricomycotina</taxon>
        <taxon>Agaricomycetes</taxon>
        <taxon>Agaricomycetidae</taxon>
        <taxon>Agaricales</taxon>
        <taxon>Tricholomatineae</taxon>
        <taxon>Lyophyllaceae</taxon>
        <taxon>Hypsizygus</taxon>
    </lineage>
</organism>
<feature type="compositionally biased region" description="Acidic residues" evidence="2">
    <location>
        <begin position="1198"/>
        <end position="1207"/>
    </location>
</feature>
<gene>
    <name evidence="5" type="ORF">Hypma_012476</name>
</gene>
<keyword evidence="6" id="KW-1185">Reference proteome</keyword>
<feature type="region of interest" description="Disordered" evidence="2">
    <location>
        <begin position="68"/>
        <end position="127"/>
    </location>
</feature>
<dbReference type="OrthoDB" id="3361281at2759"/>
<name>A0A369JGW1_HYPMA</name>
<feature type="compositionally biased region" description="Basic and acidic residues" evidence="2">
    <location>
        <begin position="1396"/>
        <end position="1406"/>
    </location>
</feature>
<dbReference type="InParanoid" id="A0A369JGW1"/>
<feature type="compositionally biased region" description="Basic residues" evidence="2">
    <location>
        <begin position="1407"/>
        <end position="1416"/>
    </location>
</feature>
<feature type="compositionally biased region" description="Basic and acidic residues" evidence="2">
    <location>
        <begin position="338"/>
        <end position="354"/>
    </location>
</feature>
<dbReference type="InterPro" id="IPR018564">
    <property type="entry name" value="Repl_chkpnt_MRC1_dom"/>
</dbReference>
<feature type="region of interest" description="Disordered" evidence="2">
    <location>
        <begin position="1338"/>
        <end position="1527"/>
    </location>
</feature>
<dbReference type="Pfam" id="PF09444">
    <property type="entry name" value="MRC1"/>
    <property type="match status" value="1"/>
</dbReference>
<feature type="compositionally biased region" description="Low complexity" evidence="2">
    <location>
        <begin position="202"/>
        <end position="224"/>
    </location>
</feature>
<feature type="compositionally biased region" description="Acidic residues" evidence="2">
    <location>
        <begin position="1343"/>
        <end position="1354"/>
    </location>
</feature>
<feature type="coiled-coil region" evidence="1">
    <location>
        <begin position="460"/>
        <end position="487"/>
    </location>
</feature>
<feature type="region of interest" description="Disordered" evidence="2">
    <location>
        <begin position="920"/>
        <end position="992"/>
    </location>
</feature>
<proteinExistence type="predicted"/>
<feature type="compositionally biased region" description="Basic residues" evidence="2">
    <location>
        <begin position="225"/>
        <end position="234"/>
    </location>
</feature>
<evidence type="ECO:0000256" key="3">
    <source>
        <dbReference type="SAM" id="SignalP"/>
    </source>
</evidence>
<feature type="compositionally biased region" description="Acidic residues" evidence="2">
    <location>
        <begin position="1175"/>
        <end position="1187"/>
    </location>
</feature>
<feature type="compositionally biased region" description="Basic residues" evidence="2">
    <location>
        <begin position="718"/>
        <end position="728"/>
    </location>
</feature>
<feature type="region of interest" description="Disordered" evidence="2">
    <location>
        <begin position="1254"/>
        <end position="1302"/>
    </location>
</feature>
<feature type="domain" description="DNA replication checkpoint mediator MRC1" evidence="4">
    <location>
        <begin position="1168"/>
        <end position="1311"/>
    </location>
</feature>
<reference evidence="5" key="1">
    <citation type="submission" date="2018-04" db="EMBL/GenBank/DDBJ databases">
        <title>Whole genome sequencing of Hypsizygus marmoreus.</title>
        <authorList>
            <person name="Choi I.-G."/>
            <person name="Min B."/>
            <person name="Kim J.-G."/>
            <person name="Kim S."/>
            <person name="Oh Y.-L."/>
            <person name="Kong W.-S."/>
            <person name="Park H."/>
            <person name="Jeong J."/>
            <person name="Song E.-S."/>
        </authorList>
    </citation>
    <scope>NUCLEOTIDE SEQUENCE [LARGE SCALE GENOMIC DNA]</scope>
    <source>
        <strain evidence="5">51987-8</strain>
    </source>
</reference>
<keyword evidence="3" id="KW-0732">Signal</keyword>
<keyword evidence="1" id="KW-0175">Coiled coil</keyword>
<feature type="compositionally biased region" description="Basic and acidic residues" evidence="2">
    <location>
        <begin position="864"/>
        <end position="873"/>
    </location>
</feature>
<sequence length="1527" mass="167754">MAIPSQPCLIHFLVYWPLTVISAEMPVHEDFSIVPDSTASSSPHAAMNSPVKLVVRTYGRARRVDTSDDSYISSVDPTTSSGSRDSVYRTGRLGGNEEIPPSSDPARSFPDAEHTDDETDETFDDAPRKFDFGWKKKLKEMDEQEDFDVEMMDTAADANMPHSPRSQSALSRKPFDKEPHGIPTSPADHDATALENDVFGGSLNTLTASPSPSPSANPRSLSPQPRRRLGKGTRQRVVVDSDSEDEIIKRSSPSLSSPPFPHAITTPKLHSSPTPPTSDDSMAGRSKTNSKGKGKEVARPHVAPLRFSEEAGSTSLAKPKKAASKDTRSQKAKIKAPTKKELLETQRDRVRLAADRQISIPRPKTAEAKYTVQSLLASIAPNAKPLQREQSDPDPIGEFTSSPAQHVAPESPTLRQEDGSPIRISPKAVRKGSPLKAMASIRDLGSDSDDMDLPEVGMLVAEEQEKHDKAEKQRKLLEAKKALLAAQSAKPRPHDDSDDDLVVVQSVDMQMAVKEEDAERKSGRKKRVSEGRKRQLNMGGISLTERKAKESPQKGGFSFIGLAGASQRGKTSGGQMTSDDLNKYLAKRVETERMEVVRKKEEEWLRRGGKVNTGTEGALSSIQEASMLYAEKGLKVAEKFGTSMDVDDEEDEGDDDWTPDRPEERGSASPSPQPQDSDDEQRGEYENEDLEEEADTTMVNDEDDLAPADDEDTEGKPILKKHPRRSMAKHNIVNSDSEPENDENAPPPRPIRRLLSPNDSGDDNVMLPQPTLSHRGSMSSMDGPTEDEGDKENDTSRMFDRSEDKENKAVVRHSVGMGTAGPSPSFGTKKGSLFGPERGISRGLSLSPSLGTRDVDADDERENDENRQPLKDLLDDDPFSPQAGPSKRPGSFAARLQHASPVASFPLAASLELIPLIAPKTPGFSQFPDEEPAGVFGGGAKLQPGFSDLFESGTERQKGEGIAFKRPLGDSAPSQSFSDEAKPPRQRSKLGFAPSLGLTQDVALAPAFEVGGNLLRKADQIFEKEQEYLLEAAIKKPQREPELYVNDHGFLTQTRPDVSSPEIYRPLPPTQTQTPNLLGSSLSQRHPLRTISLADSVDFDSPQSLTLRRLRKRSVTPISPLVNAGYGSSPSPSPSPTKRPVRNAFDVLQRGAQGKREKPKEKEKRERKLERSEFIENEAQESDDDEMLGFGMKRRADGDDEEEGEDLDQSLDTLVDDQVMDAETIGEELVKQKHMEHLEMDDQAAEKLHMAAVQGELRKKKRNHGVGFDDSDDESEDEANRKARRAMKKQKIDRDNIKELGENPQTNAFFQVYRDDIEGEKDIGGLEFLQNSQSTDVIMADQGPEEQDDAEEPEYVSPEELKRQLREAALSNQEVEDPLDPHDVSWMDRSDDEEESLRVKPVDITKKKQGQQQHRRSGMDLADFDAGFEGPHPRKAMAEATLSKVQQDWARVEGRSRTAGNTGRNGGGAAVTGHRTKSAASGARAGSSRGGPAVDLSGTAKEKRKSLKAQPSLLASVAAERRKTRFG</sequence>
<feature type="region of interest" description="Disordered" evidence="2">
    <location>
        <begin position="511"/>
        <end position="560"/>
    </location>
</feature>
<feature type="compositionally biased region" description="Low complexity" evidence="2">
    <location>
        <begin position="1478"/>
        <end position="1491"/>
    </location>
</feature>
<feature type="chain" id="PRO_5016689240" description="DNA replication checkpoint mediator MRC1 domain-containing protein" evidence="3">
    <location>
        <begin position="24"/>
        <end position="1527"/>
    </location>
</feature>
<feature type="region of interest" description="Disordered" evidence="2">
    <location>
        <begin position="152"/>
        <end position="358"/>
    </location>
</feature>
<feature type="region of interest" description="Disordered" evidence="2">
    <location>
        <begin position="1119"/>
        <end position="1207"/>
    </location>
</feature>
<evidence type="ECO:0000259" key="4">
    <source>
        <dbReference type="Pfam" id="PF09444"/>
    </source>
</evidence>
<feature type="compositionally biased region" description="Polar residues" evidence="2">
    <location>
        <begin position="770"/>
        <end position="782"/>
    </location>
</feature>
<feature type="signal peptide" evidence="3">
    <location>
        <begin position="1"/>
        <end position="23"/>
    </location>
</feature>
<evidence type="ECO:0000256" key="1">
    <source>
        <dbReference type="SAM" id="Coils"/>
    </source>
</evidence>
<feature type="region of interest" description="Disordered" evidence="2">
    <location>
        <begin position="380"/>
        <end position="436"/>
    </location>
</feature>